<protein>
    <submittedName>
        <fullName evidence="1">Type VI secretion system baseplate subunit TssG</fullName>
    </submittedName>
</protein>
<dbReference type="PANTHER" id="PTHR35564:SF4">
    <property type="entry name" value="CYTOPLASMIC PROTEIN"/>
    <property type="match status" value="1"/>
</dbReference>
<dbReference type="PANTHER" id="PTHR35564">
    <property type="match status" value="1"/>
</dbReference>
<dbReference type="OrthoDB" id="1523296at2"/>
<reference evidence="1 2" key="1">
    <citation type="submission" date="2018-05" db="EMBL/GenBank/DDBJ databases">
        <title>Vibrio limimaris sp. nov., isolated from marine sediment.</title>
        <authorList>
            <person name="Li C.-M."/>
        </authorList>
    </citation>
    <scope>NUCLEOTIDE SEQUENCE [LARGE SCALE GENOMIC DNA]</scope>
    <source>
        <strain evidence="1 2">E4404</strain>
    </source>
</reference>
<name>A0A2U3BBD8_9VIBR</name>
<accession>A0A2U3BBD8</accession>
<sequence length="342" mass="38521">MAITNRNAARILALHDGLHEAPYEFDFYQVMRLLECVHSDAPRIGESLRPRNDPVRFGQEPSLIFAPTTLRHFSLAKDGKKPHLSVLHFGLFGPNGPLPLHITEYVKDRIQNSGDTSFRGFADLFHHRMLSLFYRAWANTQPAISYDRPEEDTFSTYIGAVTGIGMPAYRQRDDMPDLAKLSFSGWLSGQTKSADGLEAMIQSFFELPTTIEQFTGHWMQIPEEGQCRLGESPTTGTLGTTSIIGEKVWDRQNKFRITIGPLTREQFEALLPGSDGLKRLIAIVRNYSGNELTWDLRLIMQKPPRPIRLGEEGQLGWNSWISGNSGSGDYEELILNPFAGTH</sequence>
<proteinExistence type="predicted"/>
<evidence type="ECO:0000313" key="2">
    <source>
        <dbReference type="Proteomes" id="UP000245362"/>
    </source>
</evidence>
<evidence type="ECO:0000313" key="1">
    <source>
        <dbReference type="EMBL" id="PWI34097.1"/>
    </source>
</evidence>
<dbReference type="Pfam" id="PF06996">
    <property type="entry name" value="T6SS_TssG"/>
    <property type="match status" value="1"/>
</dbReference>
<keyword evidence="2" id="KW-1185">Reference proteome</keyword>
<dbReference type="AlphaFoldDB" id="A0A2U3BBD8"/>
<gene>
    <name evidence="1" type="primary">tssG</name>
    <name evidence="1" type="ORF">DI392_07855</name>
</gene>
<dbReference type="Proteomes" id="UP000245362">
    <property type="component" value="Unassembled WGS sequence"/>
</dbReference>
<dbReference type="NCBIfam" id="TIGR03347">
    <property type="entry name" value="VI_chp_1"/>
    <property type="match status" value="1"/>
</dbReference>
<comment type="caution">
    <text evidence="1">The sequence shown here is derived from an EMBL/GenBank/DDBJ whole genome shotgun (WGS) entry which is preliminary data.</text>
</comment>
<dbReference type="EMBL" id="QFWT01000003">
    <property type="protein sequence ID" value="PWI34097.1"/>
    <property type="molecule type" value="Genomic_DNA"/>
</dbReference>
<dbReference type="InterPro" id="IPR010732">
    <property type="entry name" value="T6SS_TssG-like"/>
</dbReference>
<dbReference type="RefSeq" id="WP_109319348.1">
    <property type="nucleotide sequence ID" value="NZ_QFWT01000003.1"/>
</dbReference>
<organism evidence="1 2">
    <name type="scientific">Vibrio albus</name>
    <dbReference type="NCBI Taxonomy" id="2200953"/>
    <lineage>
        <taxon>Bacteria</taxon>
        <taxon>Pseudomonadati</taxon>
        <taxon>Pseudomonadota</taxon>
        <taxon>Gammaproteobacteria</taxon>
        <taxon>Vibrionales</taxon>
        <taxon>Vibrionaceae</taxon>
        <taxon>Vibrio</taxon>
    </lineage>
</organism>